<evidence type="ECO:0000313" key="1">
    <source>
        <dbReference type="EMBL" id="QIG43844.1"/>
    </source>
</evidence>
<accession>A0A6G6WF35</accession>
<sequence length="174" mass="18629">MTADLDALLRTTSAAFCDVLHAVLDDDVPRAREVLKGSATRRRLVATAGDDLRSHPWVPAPQLNDQLQFVDDIRRVGDLVDQLARHVVAADDRVAVTPARRMEVAVLLDAGHRRLHQLLAGPSGPAMDPAYRHCGAALFEVADHGGRDASVVVEACGALAALLLQASRHATRAA</sequence>
<organism evidence="1 2">
    <name type="scientific">Nocardioides anomalus</name>
    <dbReference type="NCBI Taxonomy" id="2712223"/>
    <lineage>
        <taxon>Bacteria</taxon>
        <taxon>Bacillati</taxon>
        <taxon>Actinomycetota</taxon>
        <taxon>Actinomycetes</taxon>
        <taxon>Propionibacteriales</taxon>
        <taxon>Nocardioidaceae</taxon>
        <taxon>Nocardioides</taxon>
    </lineage>
</organism>
<proteinExistence type="predicted"/>
<dbReference type="KEGG" id="nano:G5V58_14660"/>
<name>A0A6G6WF35_9ACTN</name>
<protein>
    <submittedName>
        <fullName evidence="1">Uncharacterized protein</fullName>
    </submittedName>
</protein>
<gene>
    <name evidence="1" type="ORF">G5V58_14660</name>
</gene>
<keyword evidence="2" id="KW-1185">Reference proteome</keyword>
<evidence type="ECO:0000313" key="2">
    <source>
        <dbReference type="Proteomes" id="UP000502996"/>
    </source>
</evidence>
<dbReference type="AlphaFoldDB" id="A0A6G6WF35"/>
<reference evidence="1 2" key="1">
    <citation type="submission" date="2020-02" db="EMBL/GenBank/DDBJ databases">
        <title>Full genome sequence of Nocardioides sp. R-3366.</title>
        <authorList>
            <person name="Im W.-T."/>
        </authorList>
    </citation>
    <scope>NUCLEOTIDE SEQUENCE [LARGE SCALE GENOMIC DNA]</scope>
    <source>
        <strain evidence="1 2">R-3366</strain>
    </source>
</reference>
<dbReference type="RefSeq" id="WP_165234145.1">
    <property type="nucleotide sequence ID" value="NZ_CP049257.1"/>
</dbReference>
<dbReference type="EMBL" id="CP049257">
    <property type="protein sequence ID" value="QIG43844.1"/>
    <property type="molecule type" value="Genomic_DNA"/>
</dbReference>
<dbReference type="Proteomes" id="UP000502996">
    <property type="component" value="Chromosome"/>
</dbReference>